<feature type="region of interest" description="Disordered" evidence="1">
    <location>
        <begin position="1"/>
        <end position="23"/>
    </location>
</feature>
<protein>
    <submittedName>
        <fullName evidence="2">Uncharacterized protein</fullName>
    </submittedName>
</protein>
<name>F5R7B9_METUF</name>
<proteinExistence type="predicted"/>
<evidence type="ECO:0000313" key="3">
    <source>
        <dbReference type="Proteomes" id="UP000005019"/>
    </source>
</evidence>
<dbReference type="EMBL" id="AFHG01000028">
    <property type="protein sequence ID" value="EGK73422.1"/>
    <property type="molecule type" value="Genomic_DNA"/>
</dbReference>
<comment type="caution">
    <text evidence="2">The sequence shown here is derived from an EMBL/GenBank/DDBJ whole genome shotgun (WGS) entry which is preliminary data.</text>
</comment>
<dbReference type="AlphaFoldDB" id="F5R7B9"/>
<reference evidence="2 3" key="1">
    <citation type="journal article" date="2011" name="J. Bacteriol.">
        <title>Genome sequence of Methyloversatilis universalis FAM5T, a methylotrophic representative of the order Rhodocyclales.</title>
        <authorList>
            <person name="Kittichotirat W."/>
            <person name="Good N.M."/>
            <person name="Hall R."/>
            <person name="Bringel F."/>
            <person name="Lajus A."/>
            <person name="Medigue C."/>
            <person name="Smalley N.E."/>
            <person name="Beck D."/>
            <person name="Bumgarner R."/>
            <person name="Vuilleumier S."/>
            <person name="Kalyuzhnaya M.G."/>
        </authorList>
    </citation>
    <scope>NUCLEOTIDE SEQUENCE [LARGE SCALE GENOMIC DNA]</scope>
    <source>
        <strain evidence="3">ATCC BAA-1314 / JCM 13912 / FAM5</strain>
    </source>
</reference>
<organism evidence="2 3">
    <name type="scientific">Methyloversatilis universalis (strain ATCC BAA-1314 / DSM 25237 / JCM 13912 / CCUG 52030 / FAM5)</name>
    <dbReference type="NCBI Taxonomy" id="1000565"/>
    <lineage>
        <taxon>Bacteria</taxon>
        <taxon>Pseudomonadati</taxon>
        <taxon>Pseudomonadota</taxon>
        <taxon>Betaproteobacteria</taxon>
        <taxon>Nitrosomonadales</taxon>
        <taxon>Sterolibacteriaceae</taxon>
        <taxon>Methyloversatilis</taxon>
    </lineage>
</organism>
<sequence>MCCDTRRPQDPPVDVPPIGGDDGMDARELRLRESVARVLSRSDADDPCIAMLTEVVVRVVLEEDGHGAD</sequence>
<evidence type="ECO:0000256" key="1">
    <source>
        <dbReference type="SAM" id="MobiDB-lite"/>
    </source>
</evidence>
<gene>
    <name evidence="2" type="ORF">METUNv1_00049</name>
</gene>
<keyword evidence="3" id="KW-1185">Reference proteome</keyword>
<accession>F5R7B9</accession>
<dbReference type="Proteomes" id="UP000005019">
    <property type="component" value="Unassembled WGS sequence"/>
</dbReference>
<evidence type="ECO:0000313" key="2">
    <source>
        <dbReference type="EMBL" id="EGK73422.1"/>
    </source>
</evidence>
<dbReference type="STRING" id="1000565.METUNv1_00049"/>